<feature type="compositionally biased region" description="Low complexity" evidence="1">
    <location>
        <begin position="22"/>
        <end position="45"/>
    </location>
</feature>
<name>A0AA38VVM2_9PEZI</name>
<feature type="region of interest" description="Disordered" evidence="1">
    <location>
        <begin position="1"/>
        <end position="137"/>
    </location>
</feature>
<evidence type="ECO:0000313" key="4">
    <source>
        <dbReference type="Proteomes" id="UP001174691"/>
    </source>
</evidence>
<sequence length="601" mass="65490">MAEDTAPAPATVPSPLENAPVTASEAAKSTDAAAETEATSNEAVAPPADKDSAAEKPAEAPTVAEPEKPAESADSEMKDAEPSSAPTEGAKAAQPEEAAAATAAGDETATPTKSSKDKSRRKSTGTPGIKNLKKKGSMARILHLDCQPGDHYFVKTKGYTKWPAIISDDEMLPQQLIKSRPVTAKREDGSYREDFAEGGKRVADRTYPVMYLETNEFAWVRNTDLHELDPKTVLDSMPTKVTKALESAYHLAAEAHPLDFYKEILRKHQEDALAEQQMRLEEEERARQAKEAKEAEKAAKAQATPAKKSHKKKAKPAEGDDVEMADADEEEGSETAKKSSKKRKAEESAETPQRTDSVKKPKIKLTTSSTPKTTNGTASTPKTKDESKSAKSKSKKSSAATADEPEKEMAVPKEPEYTPEEKYQRKEKEVLFLRHKLQRGLLTKDQVPKEEEVKTLSDYITKLEAFPDLEVSIIRTTKINKVLKAILKLASIPKEEEFDFKGRSQKILDQWNKLLTADEKPSGEAANGVNGSSAEPSKKSPEPAKAKTNGVKEASEGAPEVAKDSEKELGDAEKKESEDKSQEKAEEKPAEESKEPEAVAV</sequence>
<feature type="compositionally biased region" description="Basic and acidic residues" evidence="1">
    <location>
        <begin position="278"/>
        <end position="299"/>
    </location>
</feature>
<dbReference type="Proteomes" id="UP001174691">
    <property type="component" value="Unassembled WGS sequence"/>
</dbReference>
<dbReference type="SMART" id="SM00293">
    <property type="entry name" value="PWWP"/>
    <property type="match status" value="1"/>
</dbReference>
<feature type="compositionally biased region" description="Basic and acidic residues" evidence="1">
    <location>
        <begin position="536"/>
        <end position="545"/>
    </location>
</feature>
<evidence type="ECO:0000313" key="3">
    <source>
        <dbReference type="EMBL" id="KAJ9149643.1"/>
    </source>
</evidence>
<dbReference type="Pfam" id="PF00855">
    <property type="entry name" value="PWWP"/>
    <property type="match status" value="1"/>
</dbReference>
<protein>
    <submittedName>
        <fullName evidence="3">PWWP domain-containing protein2</fullName>
    </submittedName>
</protein>
<comment type="caution">
    <text evidence="3">The sequence shown here is derived from an EMBL/GenBank/DDBJ whole genome shotgun (WGS) entry which is preliminary data.</text>
</comment>
<feature type="compositionally biased region" description="Basic and acidic residues" evidence="1">
    <location>
        <begin position="561"/>
        <end position="601"/>
    </location>
</feature>
<feature type="compositionally biased region" description="Basic and acidic residues" evidence="1">
    <location>
        <begin position="65"/>
        <end position="81"/>
    </location>
</feature>
<dbReference type="SUPFAM" id="SSF63748">
    <property type="entry name" value="Tudor/PWWP/MBT"/>
    <property type="match status" value="1"/>
</dbReference>
<feature type="compositionally biased region" description="Low complexity" evidence="1">
    <location>
        <begin position="88"/>
        <end position="113"/>
    </location>
</feature>
<feature type="compositionally biased region" description="Acidic residues" evidence="1">
    <location>
        <begin position="319"/>
        <end position="333"/>
    </location>
</feature>
<feature type="domain" description="PWWP" evidence="2">
    <location>
        <begin position="148"/>
        <end position="220"/>
    </location>
</feature>
<keyword evidence="4" id="KW-1185">Reference proteome</keyword>
<dbReference type="InterPro" id="IPR000313">
    <property type="entry name" value="PWWP_dom"/>
</dbReference>
<gene>
    <name evidence="3" type="ORF">NKR19_g5590</name>
</gene>
<dbReference type="AlphaFoldDB" id="A0AA38VVM2"/>
<feature type="compositionally biased region" description="Basic and acidic residues" evidence="1">
    <location>
        <begin position="407"/>
        <end position="424"/>
    </location>
</feature>
<feature type="region of interest" description="Disordered" evidence="1">
    <location>
        <begin position="518"/>
        <end position="601"/>
    </location>
</feature>
<reference evidence="3" key="1">
    <citation type="submission" date="2022-07" db="EMBL/GenBank/DDBJ databases">
        <title>Fungi with potential for degradation of polypropylene.</title>
        <authorList>
            <person name="Gostincar C."/>
        </authorList>
    </citation>
    <scope>NUCLEOTIDE SEQUENCE</scope>
    <source>
        <strain evidence="3">EXF-13287</strain>
    </source>
</reference>
<dbReference type="PROSITE" id="PS50812">
    <property type="entry name" value="PWWP"/>
    <property type="match status" value="1"/>
</dbReference>
<feature type="compositionally biased region" description="Basic and acidic residues" evidence="1">
    <location>
        <begin position="48"/>
        <end position="58"/>
    </location>
</feature>
<proteinExistence type="predicted"/>
<dbReference type="Gene3D" id="2.30.30.140">
    <property type="match status" value="1"/>
</dbReference>
<evidence type="ECO:0000259" key="2">
    <source>
        <dbReference type="PROSITE" id="PS50812"/>
    </source>
</evidence>
<evidence type="ECO:0000256" key="1">
    <source>
        <dbReference type="SAM" id="MobiDB-lite"/>
    </source>
</evidence>
<feature type="compositionally biased region" description="Low complexity" evidence="1">
    <location>
        <begin position="364"/>
        <end position="374"/>
    </location>
</feature>
<feature type="region of interest" description="Disordered" evidence="1">
    <location>
        <begin position="276"/>
        <end position="424"/>
    </location>
</feature>
<organism evidence="3 4">
    <name type="scientific">Coniochaeta hoffmannii</name>
    <dbReference type="NCBI Taxonomy" id="91930"/>
    <lineage>
        <taxon>Eukaryota</taxon>
        <taxon>Fungi</taxon>
        <taxon>Dikarya</taxon>
        <taxon>Ascomycota</taxon>
        <taxon>Pezizomycotina</taxon>
        <taxon>Sordariomycetes</taxon>
        <taxon>Sordariomycetidae</taxon>
        <taxon>Coniochaetales</taxon>
        <taxon>Coniochaetaceae</taxon>
        <taxon>Coniochaeta</taxon>
    </lineage>
</organism>
<accession>A0AA38VVM2</accession>
<dbReference type="EMBL" id="JANBVN010000078">
    <property type="protein sequence ID" value="KAJ9149643.1"/>
    <property type="molecule type" value="Genomic_DNA"/>
</dbReference>